<reference evidence="5" key="1">
    <citation type="submission" date="2018-08" db="EMBL/GenBank/DDBJ databases">
        <authorList>
            <person name="Kim S.-J."/>
            <person name="Jung G.-Y."/>
        </authorList>
    </citation>
    <scope>NUCLEOTIDE SEQUENCE [LARGE SCALE GENOMIC DNA]</scope>
    <source>
        <strain evidence="5">GY_H</strain>
    </source>
</reference>
<evidence type="ECO:0000259" key="3">
    <source>
        <dbReference type="Pfam" id="PF02581"/>
    </source>
</evidence>
<dbReference type="CDD" id="cd00564">
    <property type="entry name" value="TMP_TenI"/>
    <property type="match status" value="1"/>
</dbReference>
<dbReference type="GO" id="GO:0009228">
    <property type="term" value="P:thiamine biosynthetic process"/>
    <property type="evidence" value="ECO:0007669"/>
    <property type="project" value="UniProtKB-KW"/>
</dbReference>
<dbReference type="OrthoDB" id="7159061at2"/>
<evidence type="ECO:0000313" key="5">
    <source>
        <dbReference type="Proteomes" id="UP000263993"/>
    </source>
</evidence>
<evidence type="ECO:0000256" key="2">
    <source>
        <dbReference type="ARBA" id="ARBA00022977"/>
    </source>
</evidence>
<dbReference type="Pfam" id="PF02581">
    <property type="entry name" value="TMP-TENI"/>
    <property type="match status" value="1"/>
</dbReference>
<dbReference type="SUPFAM" id="SSF51391">
    <property type="entry name" value="Thiamin phosphate synthase"/>
    <property type="match status" value="1"/>
</dbReference>
<dbReference type="InterPro" id="IPR036206">
    <property type="entry name" value="ThiamineP_synth_sf"/>
</dbReference>
<accession>A0A371BAX4</accession>
<dbReference type="EMBL" id="QRGO01000001">
    <property type="protein sequence ID" value="RDV04756.1"/>
    <property type="molecule type" value="Genomic_DNA"/>
</dbReference>
<dbReference type="RefSeq" id="WP_115516781.1">
    <property type="nucleotide sequence ID" value="NZ_QRGO01000001.1"/>
</dbReference>
<organism evidence="4 5">
    <name type="scientific">Undibacter mobilis</name>
    <dbReference type="NCBI Taxonomy" id="2292256"/>
    <lineage>
        <taxon>Bacteria</taxon>
        <taxon>Pseudomonadati</taxon>
        <taxon>Pseudomonadota</taxon>
        <taxon>Alphaproteobacteria</taxon>
        <taxon>Hyphomicrobiales</taxon>
        <taxon>Nitrobacteraceae</taxon>
        <taxon>Undibacter</taxon>
    </lineage>
</organism>
<dbReference type="GO" id="GO:0004789">
    <property type="term" value="F:thiamine-phosphate diphosphorylase activity"/>
    <property type="evidence" value="ECO:0007669"/>
    <property type="project" value="TreeGrafter"/>
</dbReference>
<dbReference type="Gene3D" id="3.20.20.70">
    <property type="entry name" value="Aldolase class I"/>
    <property type="match status" value="1"/>
</dbReference>
<dbReference type="PANTHER" id="PTHR20857">
    <property type="entry name" value="THIAMINE-PHOSPHATE PYROPHOSPHORYLASE"/>
    <property type="match status" value="1"/>
</dbReference>
<sequence>MAQRPKIAEPRPQPRLYLITPPIADAAAFAPVLKAALAAGDVAAVLLRLAEGDDRTQINRVKALAPIAQGAGAALLLDGHAGLVARSGADGAHVAASDVADALEVLKPDWVVGVGGVSSRHDAMTAAEAGCDYVMFGESDARGQRPPFELVIELLSWWAEVFEIPCIAYAATIEEITPLIGAGADFVAVGDQADDWIWRNPPSALAALTPLLKLPEAAL</sequence>
<evidence type="ECO:0000256" key="1">
    <source>
        <dbReference type="ARBA" id="ARBA00004948"/>
    </source>
</evidence>
<comment type="pathway">
    <text evidence="1">Cofactor biosynthesis; thiamine diphosphate biosynthesis.</text>
</comment>
<keyword evidence="5" id="KW-1185">Reference proteome</keyword>
<dbReference type="InterPro" id="IPR013785">
    <property type="entry name" value="Aldolase_TIM"/>
</dbReference>
<evidence type="ECO:0000313" key="4">
    <source>
        <dbReference type="EMBL" id="RDV04756.1"/>
    </source>
</evidence>
<dbReference type="InterPro" id="IPR022998">
    <property type="entry name" value="ThiamineP_synth_TenI"/>
</dbReference>
<proteinExistence type="predicted"/>
<name>A0A371BAX4_9BRAD</name>
<dbReference type="AlphaFoldDB" id="A0A371BAX4"/>
<dbReference type="GO" id="GO:0005737">
    <property type="term" value="C:cytoplasm"/>
    <property type="evidence" value="ECO:0007669"/>
    <property type="project" value="TreeGrafter"/>
</dbReference>
<dbReference type="Proteomes" id="UP000263993">
    <property type="component" value="Unassembled WGS sequence"/>
</dbReference>
<dbReference type="PANTHER" id="PTHR20857:SF15">
    <property type="entry name" value="THIAMINE-PHOSPHATE SYNTHASE"/>
    <property type="match status" value="1"/>
</dbReference>
<gene>
    <name evidence="4" type="ORF">DXH78_09385</name>
</gene>
<feature type="domain" description="Thiamine phosphate synthase/TenI" evidence="3">
    <location>
        <begin position="16"/>
        <end position="189"/>
    </location>
</feature>
<comment type="caution">
    <text evidence="4">The sequence shown here is derived from an EMBL/GenBank/DDBJ whole genome shotgun (WGS) entry which is preliminary data.</text>
</comment>
<protein>
    <submittedName>
        <fullName evidence="4">Thiamine phosphate synthase</fullName>
    </submittedName>
</protein>
<keyword evidence="2" id="KW-0784">Thiamine biosynthesis</keyword>